<gene>
    <name evidence="2" type="ORF">DVH24_009822</name>
</gene>
<feature type="signal peptide" evidence="1">
    <location>
        <begin position="1"/>
        <end position="17"/>
    </location>
</feature>
<evidence type="ECO:0000256" key="1">
    <source>
        <dbReference type="SAM" id="SignalP"/>
    </source>
</evidence>
<proteinExistence type="predicted"/>
<dbReference type="EMBL" id="RDQH01000327">
    <property type="protein sequence ID" value="RXI07791.1"/>
    <property type="molecule type" value="Genomic_DNA"/>
</dbReference>
<dbReference type="AlphaFoldDB" id="A0A498KKT4"/>
<evidence type="ECO:0000313" key="3">
    <source>
        <dbReference type="Proteomes" id="UP000290289"/>
    </source>
</evidence>
<keyword evidence="1" id="KW-0732">Signal</keyword>
<comment type="caution">
    <text evidence="2">The sequence shown here is derived from an EMBL/GenBank/DDBJ whole genome shotgun (WGS) entry which is preliminary data.</text>
</comment>
<name>A0A498KKT4_MALDO</name>
<accession>A0A498KKT4</accession>
<protein>
    <submittedName>
        <fullName evidence="2">Uncharacterized protein</fullName>
    </submittedName>
</protein>
<sequence>HKFLFFLLPRLFTTCLSSFCGSNSKQKRKKITSRSNRISSIGCLDKLFCSTSLKTSVDSWLQRRQVMLIYRHPRKALEFVTWGRGRGHDLLPLSVNHHFRLHVSTKNYKQDVQNLK</sequence>
<reference evidence="2 3" key="1">
    <citation type="submission" date="2018-10" db="EMBL/GenBank/DDBJ databases">
        <title>A high-quality apple genome assembly.</title>
        <authorList>
            <person name="Hu J."/>
        </authorList>
    </citation>
    <scope>NUCLEOTIDE SEQUENCE [LARGE SCALE GENOMIC DNA]</scope>
    <source>
        <strain evidence="3">cv. HFTH1</strain>
        <tissue evidence="2">Young leaf</tissue>
    </source>
</reference>
<feature type="non-terminal residue" evidence="2">
    <location>
        <position position="1"/>
    </location>
</feature>
<keyword evidence="3" id="KW-1185">Reference proteome</keyword>
<evidence type="ECO:0000313" key="2">
    <source>
        <dbReference type="EMBL" id="RXI07791.1"/>
    </source>
</evidence>
<feature type="chain" id="PRO_5019733895" evidence="1">
    <location>
        <begin position="18"/>
        <end position="116"/>
    </location>
</feature>
<organism evidence="2 3">
    <name type="scientific">Malus domestica</name>
    <name type="common">Apple</name>
    <name type="synonym">Pyrus malus</name>
    <dbReference type="NCBI Taxonomy" id="3750"/>
    <lineage>
        <taxon>Eukaryota</taxon>
        <taxon>Viridiplantae</taxon>
        <taxon>Streptophyta</taxon>
        <taxon>Embryophyta</taxon>
        <taxon>Tracheophyta</taxon>
        <taxon>Spermatophyta</taxon>
        <taxon>Magnoliopsida</taxon>
        <taxon>eudicotyledons</taxon>
        <taxon>Gunneridae</taxon>
        <taxon>Pentapetalae</taxon>
        <taxon>rosids</taxon>
        <taxon>fabids</taxon>
        <taxon>Rosales</taxon>
        <taxon>Rosaceae</taxon>
        <taxon>Amygdaloideae</taxon>
        <taxon>Maleae</taxon>
        <taxon>Malus</taxon>
    </lineage>
</organism>
<dbReference type="Proteomes" id="UP000290289">
    <property type="component" value="Chromosome 1"/>
</dbReference>